<dbReference type="Proteomes" id="UP001597532">
    <property type="component" value="Unassembled WGS sequence"/>
</dbReference>
<dbReference type="InterPro" id="IPR032508">
    <property type="entry name" value="FecR_C"/>
</dbReference>
<accession>A0ABW5VFM8</accession>
<dbReference type="InterPro" id="IPR006860">
    <property type="entry name" value="FecR"/>
</dbReference>
<dbReference type="PANTHER" id="PTHR30273:SF2">
    <property type="entry name" value="PROTEIN FECR"/>
    <property type="match status" value="1"/>
</dbReference>
<proteinExistence type="predicted"/>
<feature type="domain" description="Protein FecR C-terminal" evidence="3">
    <location>
        <begin position="313"/>
        <end position="381"/>
    </location>
</feature>
<protein>
    <submittedName>
        <fullName evidence="4">FecR family protein</fullName>
    </submittedName>
</protein>
<evidence type="ECO:0000259" key="3">
    <source>
        <dbReference type="Pfam" id="PF16344"/>
    </source>
</evidence>
<comment type="caution">
    <text evidence="4">The sequence shown here is derived from an EMBL/GenBank/DDBJ whole genome shotgun (WGS) entry which is preliminary data.</text>
</comment>
<evidence type="ECO:0000313" key="5">
    <source>
        <dbReference type="Proteomes" id="UP001597532"/>
    </source>
</evidence>
<dbReference type="Gene3D" id="3.55.50.30">
    <property type="match status" value="1"/>
</dbReference>
<dbReference type="RefSeq" id="WP_251805491.1">
    <property type="nucleotide sequence ID" value="NZ_CP166679.1"/>
</dbReference>
<dbReference type="InterPro" id="IPR012373">
    <property type="entry name" value="Ferrdict_sens_TM"/>
</dbReference>
<keyword evidence="1" id="KW-0472">Membrane</keyword>
<dbReference type="EMBL" id="JBHUOK010000030">
    <property type="protein sequence ID" value="MFD2790494.1"/>
    <property type="molecule type" value="Genomic_DNA"/>
</dbReference>
<feature type="domain" description="FecR protein" evidence="2">
    <location>
        <begin position="169"/>
        <end position="264"/>
    </location>
</feature>
<dbReference type="PANTHER" id="PTHR30273">
    <property type="entry name" value="PERIPLASMIC SIGNAL SENSOR AND SIGMA FACTOR ACTIVATOR FECR-RELATED"/>
    <property type="match status" value="1"/>
</dbReference>
<keyword evidence="1" id="KW-1133">Transmembrane helix</keyword>
<dbReference type="Pfam" id="PF04773">
    <property type="entry name" value="FecR"/>
    <property type="match status" value="1"/>
</dbReference>
<organism evidence="4 5">
    <name type="scientific">Arenibacter antarcticus</name>
    <dbReference type="NCBI Taxonomy" id="2040469"/>
    <lineage>
        <taxon>Bacteria</taxon>
        <taxon>Pseudomonadati</taxon>
        <taxon>Bacteroidota</taxon>
        <taxon>Flavobacteriia</taxon>
        <taxon>Flavobacteriales</taxon>
        <taxon>Flavobacteriaceae</taxon>
        <taxon>Arenibacter</taxon>
    </lineage>
</organism>
<evidence type="ECO:0000256" key="1">
    <source>
        <dbReference type="SAM" id="Phobius"/>
    </source>
</evidence>
<reference evidence="5" key="1">
    <citation type="journal article" date="2019" name="Int. J. Syst. Evol. Microbiol.">
        <title>The Global Catalogue of Microorganisms (GCM) 10K type strain sequencing project: providing services to taxonomists for standard genome sequencing and annotation.</title>
        <authorList>
            <consortium name="The Broad Institute Genomics Platform"/>
            <consortium name="The Broad Institute Genome Sequencing Center for Infectious Disease"/>
            <person name="Wu L."/>
            <person name="Ma J."/>
        </authorList>
    </citation>
    <scope>NUCLEOTIDE SEQUENCE [LARGE SCALE GENOMIC DNA]</scope>
    <source>
        <strain evidence="5">KCTC 52924</strain>
    </source>
</reference>
<dbReference type="Pfam" id="PF16344">
    <property type="entry name" value="FecR_C"/>
    <property type="match status" value="1"/>
</dbReference>
<sequence length="382" mass="43277">MVRPEVEQLIINYLSKNATAADLDELSDWILLEGNQELFDDYVQSHLKLNTILNVPDTDRIKKALIRRIKRDKKVKMLRTFMKYAAVTVLVLLLSYTLQVQFFAKSDSELLQPKQEDITITLGNGKVETLSVNEDKIVKDADGNVIGTQENSKLVYTGTSKTEVLVYNTVNVPYGKQFDLVLSDGTQVFLNSGTSIRYPVAFLVGMERSVFLTGEAYFEVSEDKKHPFVVHADEMEIQVLGTKFNVSHYPENDYIDTVLVEGSVALQTEGNPTADTVLTRLEPGSKAEWHKSGRGMSVKNVDTRLYTAWTQGRLVFRNTAFKKIRHALERHYNVAIVNNDHSLDEQLFDATFDIETIDEVLSSFSKSYALAYSIEKNRIVIN</sequence>
<name>A0ABW5VFM8_9FLAO</name>
<gene>
    <name evidence="4" type="ORF">ACFS1K_12040</name>
</gene>
<dbReference type="Gene3D" id="2.60.120.1440">
    <property type="match status" value="1"/>
</dbReference>
<keyword evidence="1" id="KW-0812">Transmembrane</keyword>
<feature type="transmembrane region" description="Helical" evidence="1">
    <location>
        <begin position="81"/>
        <end position="104"/>
    </location>
</feature>
<keyword evidence="5" id="KW-1185">Reference proteome</keyword>
<evidence type="ECO:0000313" key="4">
    <source>
        <dbReference type="EMBL" id="MFD2790494.1"/>
    </source>
</evidence>
<dbReference type="PIRSF" id="PIRSF018266">
    <property type="entry name" value="FecR"/>
    <property type="match status" value="1"/>
</dbReference>
<evidence type="ECO:0000259" key="2">
    <source>
        <dbReference type="Pfam" id="PF04773"/>
    </source>
</evidence>